<name>A0AAE2YN34_9PROT</name>
<evidence type="ECO:0000313" key="2">
    <source>
        <dbReference type="EMBL" id="MBU2787150.1"/>
    </source>
</evidence>
<dbReference type="InterPro" id="IPR014756">
    <property type="entry name" value="Ig_E-set"/>
</dbReference>
<sequence>MSALSTLGGRLSRRLEEVQISLPENAKQGEIIEIRALILHPSQSEGKTLFIEEVAFALGGKTFCHFDLSSMSSANPYLAVPLRAEKSGMISAHWRNNQGQTGSGQKFLSIAE</sequence>
<dbReference type="EMBL" id="JAAXYO010000036">
    <property type="protein sequence ID" value="MBU2787150.1"/>
    <property type="molecule type" value="Genomic_DNA"/>
</dbReference>
<dbReference type="AlphaFoldDB" id="A0AAE2YN34"/>
<evidence type="ECO:0000259" key="1">
    <source>
        <dbReference type="Pfam" id="PF08770"/>
    </source>
</evidence>
<gene>
    <name evidence="2" type="ORF">HFQ13_02805</name>
</gene>
<comment type="caution">
    <text evidence="2">The sequence shown here is derived from an EMBL/GenBank/DDBJ whole genome shotgun (WGS) entry which is preliminary data.</text>
</comment>
<feature type="domain" description="Sulphur oxidation protein SoxZ" evidence="1">
    <location>
        <begin position="23"/>
        <end position="104"/>
    </location>
</feature>
<accession>A0AAE2YN34</accession>
<dbReference type="InterPro" id="IPR013783">
    <property type="entry name" value="Ig-like_fold"/>
</dbReference>
<dbReference type="SUPFAM" id="SSF81296">
    <property type="entry name" value="E set domains"/>
    <property type="match status" value="1"/>
</dbReference>
<protein>
    <recommendedName>
        <fullName evidence="1">Sulphur oxidation protein SoxZ domain-containing protein</fullName>
    </recommendedName>
</protein>
<dbReference type="Gene3D" id="2.60.40.10">
    <property type="entry name" value="Immunoglobulins"/>
    <property type="match status" value="1"/>
</dbReference>
<dbReference type="InterPro" id="IPR014880">
    <property type="entry name" value="SoxZ_dom"/>
</dbReference>
<dbReference type="Proteomes" id="UP001197378">
    <property type="component" value="Unassembled WGS sequence"/>
</dbReference>
<evidence type="ECO:0000313" key="3">
    <source>
        <dbReference type="Proteomes" id="UP001197378"/>
    </source>
</evidence>
<dbReference type="Pfam" id="PF08770">
    <property type="entry name" value="SoxZ"/>
    <property type="match status" value="1"/>
</dbReference>
<organism evidence="2 3">
    <name type="scientific">Igneacidithiobacillus copahuensis</name>
    <dbReference type="NCBI Taxonomy" id="2724909"/>
    <lineage>
        <taxon>Bacteria</taxon>
        <taxon>Pseudomonadati</taxon>
        <taxon>Pseudomonadota</taxon>
        <taxon>Acidithiobacillia</taxon>
        <taxon>Acidithiobacillales</taxon>
        <taxon>Acidithiobacillaceae</taxon>
        <taxon>Igneacidithiobacillus</taxon>
    </lineage>
</organism>
<proteinExistence type="predicted"/>
<reference evidence="2" key="1">
    <citation type="journal article" date="2021" name="ISME J.">
        <title>Genomic evolution of the class Acidithiobacillia: deep-branching Proteobacteria living in extreme acidic conditions.</title>
        <authorList>
            <person name="Moya-Beltran A."/>
            <person name="Beard S."/>
            <person name="Rojas-Villalobos C."/>
            <person name="Issotta F."/>
            <person name="Gallardo Y."/>
            <person name="Ulloa R."/>
            <person name="Giaveno A."/>
            <person name="Degli Esposti M."/>
            <person name="Johnson D.B."/>
            <person name="Quatrini R."/>
        </authorList>
    </citation>
    <scope>NUCLEOTIDE SEQUENCE</scope>
    <source>
        <strain evidence="2">VAN18-1</strain>
    </source>
</reference>
<keyword evidence="3" id="KW-1185">Reference proteome</keyword>
<dbReference type="RefSeq" id="WP_215872181.1">
    <property type="nucleotide sequence ID" value="NZ_JAAXYO010000036.1"/>
</dbReference>